<keyword evidence="1" id="KW-0812">Transmembrane</keyword>
<gene>
    <name evidence="2" type="ORF">SS50377_15704</name>
    <name evidence="3" type="ORF">SS50377_21857</name>
</gene>
<evidence type="ECO:0000313" key="3">
    <source>
        <dbReference type="EMBL" id="KAH0576294.1"/>
    </source>
</evidence>
<organism evidence="2">
    <name type="scientific">Spironucleus salmonicida</name>
    <dbReference type="NCBI Taxonomy" id="348837"/>
    <lineage>
        <taxon>Eukaryota</taxon>
        <taxon>Metamonada</taxon>
        <taxon>Diplomonadida</taxon>
        <taxon>Hexamitidae</taxon>
        <taxon>Hexamitinae</taxon>
        <taxon>Spironucleus</taxon>
    </lineage>
</organism>
<evidence type="ECO:0000256" key="1">
    <source>
        <dbReference type="SAM" id="Phobius"/>
    </source>
</evidence>
<sequence length="136" mass="15269">MQKQSNSLIIIYHANNSVSFYQRISILRVSFSTHCKYDQVGCLPTNLCDIAHGYFKDVRVEGCVCQTARMKSLSTSGVSFTCPWDYSLTIIILACVICTVVVTPFLISWYNHVVHVITTNDLNDLENACVTSHQQA</sequence>
<evidence type="ECO:0000313" key="2">
    <source>
        <dbReference type="EMBL" id="EST44401.1"/>
    </source>
</evidence>
<name>V6LKY5_9EUKA</name>
<protein>
    <submittedName>
        <fullName evidence="2">Uncharacterized protein</fullName>
    </submittedName>
</protein>
<feature type="transmembrane region" description="Helical" evidence="1">
    <location>
        <begin position="86"/>
        <end position="107"/>
    </location>
</feature>
<dbReference type="Proteomes" id="UP000018208">
    <property type="component" value="Unassembled WGS sequence"/>
</dbReference>
<evidence type="ECO:0000313" key="4">
    <source>
        <dbReference type="Proteomes" id="UP000018208"/>
    </source>
</evidence>
<keyword evidence="1" id="KW-1133">Transmembrane helix</keyword>
<dbReference type="EMBL" id="KI546116">
    <property type="protein sequence ID" value="EST44401.1"/>
    <property type="molecule type" value="Genomic_DNA"/>
</dbReference>
<dbReference type="AlphaFoldDB" id="V6LKY5"/>
<dbReference type="EMBL" id="AUWU02000002">
    <property type="protein sequence ID" value="KAH0576294.1"/>
    <property type="molecule type" value="Genomic_DNA"/>
</dbReference>
<accession>V6LKY5</accession>
<proteinExistence type="predicted"/>
<dbReference type="VEuPathDB" id="GiardiaDB:SS50377_21857"/>
<keyword evidence="1" id="KW-0472">Membrane</keyword>
<reference evidence="3" key="2">
    <citation type="submission" date="2020-12" db="EMBL/GenBank/DDBJ databases">
        <title>New Spironucleus salmonicida genome in near-complete chromosomes.</title>
        <authorList>
            <person name="Xu F."/>
            <person name="Kurt Z."/>
            <person name="Jimenez-Gonzalez A."/>
            <person name="Astvaldsson A."/>
            <person name="Andersson J.O."/>
            <person name="Svard S.G."/>
        </authorList>
    </citation>
    <scope>NUCLEOTIDE SEQUENCE</scope>
    <source>
        <strain evidence="3">ATCC 50377</strain>
    </source>
</reference>
<keyword evidence="4" id="KW-1185">Reference proteome</keyword>
<reference evidence="2 3" key="1">
    <citation type="journal article" date="2014" name="PLoS Genet.">
        <title>The Genome of Spironucleus salmonicida Highlights a Fish Pathogen Adapted to Fluctuating Environments.</title>
        <authorList>
            <person name="Xu F."/>
            <person name="Jerlstrom-Hultqvist J."/>
            <person name="Einarsson E."/>
            <person name="Astvaldsson A."/>
            <person name="Svard S.G."/>
            <person name="Andersson J.O."/>
        </authorList>
    </citation>
    <scope>NUCLEOTIDE SEQUENCE</scope>
    <source>
        <strain evidence="3">ATCC 50377</strain>
    </source>
</reference>